<proteinExistence type="predicted"/>
<keyword evidence="3" id="KW-0998">Cell outer membrane</keyword>
<dbReference type="RefSeq" id="WP_041505485.1">
    <property type="nucleotide sequence ID" value="NZ_JPIU01000049.1"/>
</dbReference>
<dbReference type="Pfam" id="PF13715">
    <property type="entry name" value="CarbopepD_reg_2"/>
    <property type="match status" value="1"/>
</dbReference>
<comment type="subcellular location">
    <subcellularLocation>
        <location evidence="1">Cell outer membrane</location>
    </subcellularLocation>
</comment>
<name>A0A0C3RB16_9PORP</name>
<evidence type="ECO:0000256" key="1">
    <source>
        <dbReference type="ARBA" id="ARBA00004442"/>
    </source>
</evidence>
<dbReference type="SUPFAM" id="SSF49464">
    <property type="entry name" value="Carboxypeptidase regulatory domain-like"/>
    <property type="match status" value="1"/>
</dbReference>
<evidence type="ECO:0000313" key="4">
    <source>
        <dbReference type="EMBL" id="KIO42816.1"/>
    </source>
</evidence>
<dbReference type="SUPFAM" id="SSF56935">
    <property type="entry name" value="Porins"/>
    <property type="match status" value="1"/>
</dbReference>
<accession>A0A0C3RB16</accession>
<dbReference type="Gene3D" id="2.40.170.20">
    <property type="entry name" value="TonB-dependent receptor, beta-barrel domain"/>
    <property type="match status" value="1"/>
</dbReference>
<dbReference type="GO" id="GO:0009279">
    <property type="term" value="C:cell outer membrane"/>
    <property type="evidence" value="ECO:0007669"/>
    <property type="project" value="UniProtKB-SubCell"/>
</dbReference>
<keyword evidence="4" id="KW-0675">Receptor</keyword>
<protein>
    <submittedName>
        <fullName evidence="4">TonB-dependent receptor</fullName>
    </submittedName>
</protein>
<dbReference type="AlphaFoldDB" id="A0A0C3RB16"/>
<dbReference type="EMBL" id="JPIU01000049">
    <property type="protein sequence ID" value="KIO42816.1"/>
    <property type="molecule type" value="Genomic_DNA"/>
</dbReference>
<keyword evidence="5" id="KW-1185">Reference proteome</keyword>
<dbReference type="OrthoDB" id="1109239at2"/>
<dbReference type="InterPro" id="IPR008969">
    <property type="entry name" value="CarboxyPept-like_regulatory"/>
</dbReference>
<keyword evidence="2" id="KW-0472">Membrane</keyword>
<dbReference type="Proteomes" id="UP000031980">
    <property type="component" value="Unassembled WGS sequence"/>
</dbReference>
<organism evidence="4 5">
    <name type="scientific">Sanguibacteroides justesenii</name>
    <dbReference type="NCBI Taxonomy" id="1547597"/>
    <lineage>
        <taxon>Bacteria</taxon>
        <taxon>Pseudomonadati</taxon>
        <taxon>Bacteroidota</taxon>
        <taxon>Bacteroidia</taxon>
        <taxon>Bacteroidales</taxon>
        <taxon>Porphyromonadaceae</taxon>
        <taxon>Sanguibacteroides</taxon>
    </lineage>
</organism>
<reference evidence="4 5" key="1">
    <citation type="submission" date="2014-07" db="EMBL/GenBank/DDBJ databases">
        <title>Porphyromonadaceae bacterium OUH 308042 = ATCC BAA-2681 = DSM 28342 draft genome.</title>
        <authorList>
            <person name="Sydenham T.V."/>
            <person name="Hasman H."/>
            <person name="Justensen U.S."/>
        </authorList>
    </citation>
    <scope>NUCLEOTIDE SEQUENCE [LARGE SCALE GENOMIC DNA]</scope>
    <source>
        <strain evidence="4 5">OUH 308042</strain>
    </source>
</reference>
<gene>
    <name evidence="4" type="ORF">BA92_13170</name>
</gene>
<sequence>MKYIMIVLLMLGTFMVRAEIIKGRVMEEAADGLQPIAGANVYWLGTSKGVVADEKGEFKIKWDDSGKLVASFIGFQSDTVEVKSTDKFVEFVLIEGRQLDEVSVVSRKRSTVMSTNRPVIEQVITGTELLKAACCNLGESFETNASVDVSYADAVTGAKQIQLLGLTGKYIQLMTENFPNFRGLSSLYGLGYIPGPWMEAISISKGTGSVVNGYESIVGQISVDYKKPQNSEKLYLNAYYSDDGMFEFNSNFGVKFNDRWSTMFLIHGDWLDKVHDGNKDGFSDMPEKTQYNVMNRWAYKDDKWFFQFGGKFLDEERKGGESKHHSVGVNSGASYRIGIDTRRYEGFLKWGYLMPRYDYTSMALMINYTDHDQDSYYGLKRYDARQRNLYLNYIFQSIFGSNPDQQYATGISFNYDDYDEYFQDRYFTDDIATVTNPVNFERQEKAVGAFFQYTGMFFDKKITFMAGLRYDHHNLYGNFVTPRLHLMFRPDEMTNLKLTAGRGLRMSNILAENSYLLASSAGIYVNGKLLAENPGELKHLKMEDAWNIGVNLNRKFYLFNRILSISADCYHTKFTDQVVVDNETAFDRVNFYNLEGKSYSNSYQIEMQYEVIPRLDLLAAYRYNDVKTTLHGRKTEMLPLASRYKGLLNLSYHTNMRKWQFDFTTQFNGGGRMPRQTGIPETYQTGSNFKAFQLMNAQVTKFFRRWSVYGGCENMGDFKQKHPVIASDDPWGKYFDSSKIWGPVHGRKFYIGIRFALDRES</sequence>
<evidence type="ECO:0000256" key="2">
    <source>
        <dbReference type="ARBA" id="ARBA00023136"/>
    </source>
</evidence>
<evidence type="ECO:0000313" key="5">
    <source>
        <dbReference type="Proteomes" id="UP000031980"/>
    </source>
</evidence>
<comment type="caution">
    <text evidence="4">The sequence shown here is derived from an EMBL/GenBank/DDBJ whole genome shotgun (WGS) entry which is preliminary data.</text>
</comment>
<evidence type="ECO:0000256" key="3">
    <source>
        <dbReference type="ARBA" id="ARBA00023237"/>
    </source>
</evidence>
<dbReference type="InterPro" id="IPR036942">
    <property type="entry name" value="Beta-barrel_TonB_sf"/>
</dbReference>